<organism evidence="8 9">
    <name type="scientific">Diplodia seriata</name>
    <dbReference type="NCBI Taxonomy" id="420778"/>
    <lineage>
        <taxon>Eukaryota</taxon>
        <taxon>Fungi</taxon>
        <taxon>Dikarya</taxon>
        <taxon>Ascomycota</taxon>
        <taxon>Pezizomycotina</taxon>
        <taxon>Dothideomycetes</taxon>
        <taxon>Dothideomycetes incertae sedis</taxon>
        <taxon>Botryosphaeriales</taxon>
        <taxon>Botryosphaeriaceae</taxon>
        <taxon>Diplodia</taxon>
    </lineage>
</organism>
<dbReference type="Proteomes" id="UP001430584">
    <property type="component" value="Unassembled WGS sequence"/>
</dbReference>
<evidence type="ECO:0000256" key="3">
    <source>
        <dbReference type="ARBA" id="ARBA00022692"/>
    </source>
</evidence>
<evidence type="ECO:0000256" key="7">
    <source>
        <dbReference type="SAM" id="Phobius"/>
    </source>
</evidence>
<evidence type="ECO:0008006" key="10">
    <source>
        <dbReference type="Google" id="ProtNLM"/>
    </source>
</evidence>
<feature type="transmembrane region" description="Helical" evidence="7">
    <location>
        <begin position="117"/>
        <end position="137"/>
    </location>
</feature>
<evidence type="ECO:0000256" key="4">
    <source>
        <dbReference type="ARBA" id="ARBA00022989"/>
    </source>
</evidence>
<dbReference type="Gene3D" id="1.20.1740.10">
    <property type="entry name" value="Amino acid/polyamine transporter I"/>
    <property type="match status" value="1"/>
</dbReference>
<feature type="transmembrane region" description="Helical" evidence="7">
    <location>
        <begin position="41"/>
        <end position="66"/>
    </location>
</feature>
<gene>
    <name evidence="8" type="ORF">SLS55_007271</name>
</gene>
<feature type="transmembrane region" description="Helical" evidence="7">
    <location>
        <begin position="73"/>
        <end position="93"/>
    </location>
</feature>
<feature type="transmembrane region" description="Helical" evidence="7">
    <location>
        <begin position="464"/>
        <end position="486"/>
    </location>
</feature>
<dbReference type="GeneID" id="92011356"/>
<feature type="transmembrane region" description="Helical" evidence="7">
    <location>
        <begin position="498"/>
        <end position="517"/>
    </location>
</feature>
<feature type="transmembrane region" description="Helical" evidence="7">
    <location>
        <begin position="149"/>
        <end position="169"/>
    </location>
</feature>
<feature type="region of interest" description="Disordered" evidence="6">
    <location>
        <begin position="542"/>
        <end position="562"/>
    </location>
</feature>
<evidence type="ECO:0000313" key="9">
    <source>
        <dbReference type="Proteomes" id="UP001430584"/>
    </source>
</evidence>
<keyword evidence="2" id="KW-0813">Transport</keyword>
<dbReference type="PANTHER" id="PTHR45649">
    <property type="entry name" value="AMINO-ACID PERMEASE BAT1"/>
    <property type="match status" value="1"/>
</dbReference>
<evidence type="ECO:0000256" key="1">
    <source>
        <dbReference type="ARBA" id="ARBA00004141"/>
    </source>
</evidence>
<dbReference type="PROSITE" id="PS00218">
    <property type="entry name" value="AMINO_ACID_PERMEASE_1"/>
    <property type="match status" value="1"/>
</dbReference>
<comment type="subcellular location">
    <subcellularLocation>
        <location evidence="1">Membrane</location>
        <topology evidence="1">Multi-pass membrane protein</topology>
    </subcellularLocation>
</comment>
<sequence length="562" mass="59458">MAASTDDSNGAEVKVFSEGIGDDAVLETFGYEQELKRTFNVVGMLGFSFSIVTCWTALSGVLIVGVESGGPPVMIWSWVGVCAVSLAVAYSMAEMCSAYPVAGGQYSWVFILAPKRWARGLSYVCGWFMLIVSPSSVKSTEHNSLNLQGILAMGAVNNFICANFILGMANLTHPTYIIQRWHTVLLTYLICALATLSNIHLPHLLNRISTLILAWNVLSFLTCTATILASTASPKQPAAFVFSTFQNATGFPRPYAAILGILQSAFGMCCYDAPAHMTEEIHDARRQAPRAIVLSVWLGGVTGFVFLVALCFSMGDVAATASSPTGVPVIAIFRHATGSVAGACALTSLITVIGLVCANSLVAEGGRAVYAFARDGGLPCAGALGRVHPRLRVPVAAIVLTGVTQAAFDSIYFGTVTGFNTVVSIATEGFYVSYAIPLGVRIWMRLFGGEREVPPAPCYDLGRWGGLAANVVGFVYLAFAVVTFNFPTVEPVGRENMNYTSAAVGVVMVIAAATWVTTGRKSYSGPLTEAKAVVVEGVEREAEGDGRADDRVDVVPEGAKVG</sequence>
<accession>A0ABR3CF72</accession>
<evidence type="ECO:0000256" key="2">
    <source>
        <dbReference type="ARBA" id="ARBA00022448"/>
    </source>
</evidence>
<keyword evidence="4 7" id="KW-1133">Transmembrane helix</keyword>
<keyword evidence="9" id="KW-1185">Reference proteome</keyword>
<feature type="transmembrane region" description="Helical" evidence="7">
    <location>
        <begin position="253"/>
        <end position="271"/>
    </location>
</feature>
<dbReference type="EMBL" id="JAJVCZ030000007">
    <property type="protein sequence ID" value="KAL0258099.1"/>
    <property type="molecule type" value="Genomic_DNA"/>
</dbReference>
<keyword evidence="3 7" id="KW-0812">Transmembrane</keyword>
<evidence type="ECO:0000256" key="6">
    <source>
        <dbReference type="SAM" id="MobiDB-lite"/>
    </source>
</evidence>
<dbReference type="InterPro" id="IPR004840">
    <property type="entry name" value="Amino_acid_permease_CS"/>
</dbReference>
<feature type="transmembrane region" description="Helical" evidence="7">
    <location>
        <begin position="213"/>
        <end position="233"/>
    </location>
</feature>
<feature type="compositionally biased region" description="Basic and acidic residues" evidence="6">
    <location>
        <begin position="542"/>
        <end position="554"/>
    </location>
</feature>
<feature type="transmembrane region" description="Helical" evidence="7">
    <location>
        <begin position="419"/>
        <end position="443"/>
    </location>
</feature>
<feature type="transmembrane region" description="Helical" evidence="7">
    <location>
        <begin position="292"/>
        <end position="315"/>
    </location>
</feature>
<dbReference type="Pfam" id="PF13520">
    <property type="entry name" value="AA_permease_2"/>
    <property type="match status" value="1"/>
</dbReference>
<feature type="transmembrane region" description="Helical" evidence="7">
    <location>
        <begin position="335"/>
        <end position="358"/>
    </location>
</feature>
<dbReference type="RefSeq" id="XP_066631128.1">
    <property type="nucleotide sequence ID" value="XM_066778691.1"/>
</dbReference>
<dbReference type="PIRSF" id="PIRSF006060">
    <property type="entry name" value="AA_transporter"/>
    <property type="match status" value="1"/>
</dbReference>
<keyword evidence="5 7" id="KW-0472">Membrane</keyword>
<name>A0ABR3CF72_9PEZI</name>
<proteinExistence type="predicted"/>
<comment type="caution">
    <text evidence="8">The sequence shown here is derived from an EMBL/GenBank/DDBJ whole genome shotgun (WGS) entry which is preliminary data.</text>
</comment>
<evidence type="ECO:0000256" key="5">
    <source>
        <dbReference type="ARBA" id="ARBA00023136"/>
    </source>
</evidence>
<dbReference type="InterPro" id="IPR002293">
    <property type="entry name" value="AA/rel_permease1"/>
</dbReference>
<feature type="transmembrane region" description="Helical" evidence="7">
    <location>
        <begin position="181"/>
        <end position="201"/>
    </location>
</feature>
<reference evidence="8 9" key="1">
    <citation type="submission" date="2024-02" db="EMBL/GenBank/DDBJ databases">
        <title>De novo assembly and annotation of 12 fungi associated with fruit tree decline syndrome in Ontario, Canada.</title>
        <authorList>
            <person name="Sulman M."/>
            <person name="Ellouze W."/>
            <person name="Ilyukhin E."/>
        </authorList>
    </citation>
    <scope>NUCLEOTIDE SEQUENCE [LARGE SCALE GENOMIC DNA]</scope>
    <source>
        <strain evidence="8 9">FDS-637</strain>
    </source>
</reference>
<feature type="transmembrane region" description="Helical" evidence="7">
    <location>
        <begin position="393"/>
        <end position="413"/>
    </location>
</feature>
<protein>
    <recommendedName>
        <fullName evidence="10">GABA permease</fullName>
    </recommendedName>
</protein>
<evidence type="ECO:0000313" key="8">
    <source>
        <dbReference type="EMBL" id="KAL0258099.1"/>
    </source>
</evidence>
<dbReference type="PANTHER" id="PTHR45649:SF8">
    <property type="entry name" value="PERMEASE, PUTATIVE-RELATED"/>
    <property type="match status" value="1"/>
</dbReference>